<dbReference type="EMBL" id="QREV01000011">
    <property type="protein sequence ID" value="RDU49885.1"/>
    <property type="molecule type" value="Genomic_DNA"/>
</dbReference>
<proteinExistence type="predicted"/>
<evidence type="ECO:0000313" key="1">
    <source>
        <dbReference type="EMBL" id="RDU49885.1"/>
    </source>
</evidence>
<comment type="caution">
    <text evidence="1">The sequence shown here is derived from an EMBL/GenBank/DDBJ whole genome shotgun (WGS) entry which is preliminary data.</text>
</comment>
<dbReference type="AlphaFoldDB" id="A0A3D8HFY5"/>
<sequence>MKTVAKAMKTVVTATRPLKIPCDIWNAVRFVFKYSILRELSFITLSAFPAFGNQIARLSKRAAHLVFLIVSKESLNREKSQSKMDQNFGRNRKTAGKGVLVYFDGLQKVRILL</sequence>
<protein>
    <submittedName>
        <fullName evidence="1">Uncharacterized protein</fullName>
    </submittedName>
</protein>
<gene>
    <name evidence="1" type="ORF">DWU89_06740</name>
</gene>
<reference evidence="1 2" key="1">
    <citation type="submission" date="2018-07" db="EMBL/GenBank/DDBJ databases">
        <title>Parabacteroides acidifaciens nov. sp., isolated from human feces.</title>
        <authorList>
            <person name="Wang Y.J."/>
        </authorList>
    </citation>
    <scope>NUCLEOTIDE SEQUENCE [LARGE SCALE GENOMIC DNA]</scope>
    <source>
        <strain evidence="1 2">426-9</strain>
    </source>
</reference>
<organism evidence="1 2">
    <name type="scientific">Parabacteroides acidifaciens</name>
    <dbReference type="NCBI Taxonomy" id="2290935"/>
    <lineage>
        <taxon>Bacteria</taxon>
        <taxon>Pseudomonadati</taxon>
        <taxon>Bacteroidota</taxon>
        <taxon>Bacteroidia</taxon>
        <taxon>Bacteroidales</taxon>
        <taxon>Tannerellaceae</taxon>
        <taxon>Parabacteroides</taxon>
    </lineage>
</organism>
<evidence type="ECO:0000313" key="2">
    <source>
        <dbReference type="Proteomes" id="UP000256321"/>
    </source>
</evidence>
<dbReference type="Proteomes" id="UP000256321">
    <property type="component" value="Unassembled WGS sequence"/>
</dbReference>
<accession>A0A3D8HFY5</accession>
<name>A0A3D8HFY5_9BACT</name>